<evidence type="ECO:0000313" key="2">
    <source>
        <dbReference type="Proteomes" id="UP001187192"/>
    </source>
</evidence>
<accession>A0AA88A825</accession>
<gene>
    <name evidence="1" type="ORF">TIFTF001_016612</name>
</gene>
<dbReference type="SUPFAM" id="SSF54001">
    <property type="entry name" value="Cysteine proteinases"/>
    <property type="match status" value="1"/>
</dbReference>
<dbReference type="Proteomes" id="UP001187192">
    <property type="component" value="Unassembled WGS sequence"/>
</dbReference>
<dbReference type="EMBL" id="BTGU01000025">
    <property type="protein sequence ID" value="GMN47435.1"/>
    <property type="molecule type" value="Genomic_DNA"/>
</dbReference>
<reference evidence="1" key="1">
    <citation type="submission" date="2023-07" db="EMBL/GenBank/DDBJ databases">
        <title>draft genome sequence of fig (Ficus carica).</title>
        <authorList>
            <person name="Takahashi T."/>
            <person name="Nishimura K."/>
        </authorList>
    </citation>
    <scope>NUCLEOTIDE SEQUENCE</scope>
</reference>
<comment type="caution">
    <text evidence="1">The sequence shown here is derived from an EMBL/GenBank/DDBJ whole genome shotgun (WGS) entry which is preliminary data.</text>
</comment>
<keyword evidence="2" id="KW-1185">Reference proteome</keyword>
<sequence length="237" mass="28219">MTEVGSPSHAPSKLIYAIPPSLADESPKEKLEEFWEWINKGVLKRTPLGKRHPRYNAKYETLDKPHDLGFMVEDKKSWFYELATSPVWLWDEHIDVDFYYLRNKIKQFPELEQRNVTTVDTFFSAKVREGVECMSKFISLLADRLSFFEFKPREPPGIYPIPVTIMKYIPQLVNGGDCEMFTIKYAECLIEERDVRYWVIHGRMQIFRDWLTCYLWCHAKCKIEQTYKSDDDEDMDF</sequence>
<organism evidence="1 2">
    <name type="scientific">Ficus carica</name>
    <name type="common">Common fig</name>
    <dbReference type="NCBI Taxonomy" id="3494"/>
    <lineage>
        <taxon>Eukaryota</taxon>
        <taxon>Viridiplantae</taxon>
        <taxon>Streptophyta</taxon>
        <taxon>Embryophyta</taxon>
        <taxon>Tracheophyta</taxon>
        <taxon>Spermatophyta</taxon>
        <taxon>Magnoliopsida</taxon>
        <taxon>eudicotyledons</taxon>
        <taxon>Gunneridae</taxon>
        <taxon>Pentapetalae</taxon>
        <taxon>rosids</taxon>
        <taxon>fabids</taxon>
        <taxon>Rosales</taxon>
        <taxon>Moraceae</taxon>
        <taxon>Ficeae</taxon>
        <taxon>Ficus</taxon>
    </lineage>
</organism>
<name>A0AA88A825_FICCA</name>
<proteinExistence type="predicted"/>
<evidence type="ECO:0000313" key="1">
    <source>
        <dbReference type="EMBL" id="GMN47435.1"/>
    </source>
</evidence>
<protein>
    <recommendedName>
        <fullName evidence="3">Ubiquitin-like protease family profile domain-containing protein</fullName>
    </recommendedName>
</protein>
<dbReference type="AlphaFoldDB" id="A0AA88A825"/>
<evidence type="ECO:0008006" key="3">
    <source>
        <dbReference type="Google" id="ProtNLM"/>
    </source>
</evidence>
<dbReference type="InterPro" id="IPR038765">
    <property type="entry name" value="Papain-like_cys_pep_sf"/>
</dbReference>